<reference evidence="3 4" key="1">
    <citation type="submission" date="2011-09" db="EMBL/GenBank/DDBJ databases">
        <title>The permanent draft genome of Caldithrix abyssi DSM 13497.</title>
        <authorList>
            <consortium name="US DOE Joint Genome Institute (JGI-PGF)"/>
            <person name="Lucas S."/>
            <person name="Han J."/>
            <person name="Lapidus A."/>
            <person name="Bruce D."/>
            <person name="Goodwin L."/>
            <person name="Pitluck S."/>
            <person name="Peters L."/>
            <person name="Kyrpides N."/>
            <person name="Mavromatis K."/>
            <person name="Ivanova N."/>
            <person name="Mikhailova N."/>
            <person name="Chertkov O."/>
            <person name="Detter J.C."/>
            <person name="Tapia R."/>
            <person name="Han C."/>
            <person name="Land M."/>
            <person name="Hauser L."/>
            <person name="Markowitz V."/>
            <person name="Cheng J.-F."/>
            <person name="Hugenholtz P."/>
            <person name="Woyke T."/>
            <person name="Wu D."/>
            <person name="Spring S."/>
            <person name="Brambilla E."/>
            <person name="Klenk H.-P."/>
            <person name="Eisen J.A."/>
        </authorList>
    </citation>
    <scope>NUCLEOTIDE SEQUENCE [LARGE SCALE GENOMIC DNA]</scope>
    <source>
        <strain evidence="3 4">DSM 13497</strain>
    </source>
</reference>
<comment type="similarity">
    <text evidence="1">Belongs to the thioesterase family.</text>
</comment>
<dbReference type="InterPro" id="IPR001031">
    <property type="entry name" value="Thioesterase"/>
</dbReference>
<organism evidence="3 4">
    <name type="scientific">Caldithrix abyssi DSM 13497</name>
    <dbReference type="NCBI Taxonomy" id="880073"/>
    <lineage>
        <taxon>Bacteria</taxon>
        <taxon>Pseudomonadati</taxon>
        <taxon>Calditrichota</taxon>
        <taxon>Calditrichia</taxon>
        <taxon>Calditrichales</taxon>
        <taxon>Calditrichaceae</taxon>
        <taxon>Caldithrix</taxon>
    </lineage>
</organism>
<proteinExistence type="inferred from homology"/>
<dbReference type="Pfam" id="PF00975">
    <property type="entry name" value="Thioesterase"/>
    <property type="match status" value="1"/>
</dbReference>
<dbReference type="HOGENOM" id="CLU_070456_1_1_0"/>
<evidence type="ECO:0000256" key="1">
    <source>
        <dbReference type="ARBA" id="ARBA00007169"/>
    </source>
</evidence>
<feature type="domain" description="Thioesterase" evidence="2">
    <location>
        <begin position="19"/>
        <end position="241"/>
    </location>
</feature>
<dbReference type="PANTHER" id="PTHR11487">
    <property type="entry name" value="THIOESTERASE"/>
    <property type="match status" value="1"/>
</dbReference>
<gene>
    <name evidence="3" type="ORF">Calab_2555</name>
</gene>
<dbReference type="GO" id="GO:0008610">
    <property type="term" value="P:lipid biosynthetic process"/>
    <property type="evidence" value="ECO:0007669"/>
    <property type="project" value="TreeGrafter"/>
</dbReference>
<dbReference type="SUPFAM" id="SSF53474">
    <property type="entry name" value="alpha/beta-Hydrolases"/>
    <property type="match status" value="1"/>
</dbReference>
<sequence>MNQNKWLVIPTPRPAARIILLCFPFAGGSSHSFRGWAPILPPSVELRAVELPGHGTRLSEPLAEDIHELIEPIARGIASSLDKPFAIFGHSMGALLGFEVALYLQNKLNKRAEHLFVSGHGAPGTPRHEPEIHHLPKPQFLAKIKEYNGTPKEALENKELMDLMFPILKADFKICETYAHKNSGLLNTPLTALGGIQDPSTPREDLEKWRSFTTQSFNIRLFPGDHFYLLQQKVNLLKAILTDISSHFNLANT</sequence>
<dbReference type="AlphaFoldDB" id="H1XP50"/>
<dbReference type="InterPro" id="IPR029058">
    <property type="entry name" value="AB_hydrolase_fold"/>
</dbReference>
<keyword evidence="4" id="KW-1185">Reference proteome</keyword>
<protein>
    <submittedName>
        <fullName evidence="3">Thioesterase</fullName>
    </submittedName>
</protein>
<accession>H1XP50</accession>
<dbReference type="Gene3D" id="3.40.50.1820">
    <property type="entry name" value="alpha/beta hydrolase"/>
    <property type="match status" value="1"/>
</dbReference>
<dbReference type="Proteomes" id="UP000004671">
    <property type="component" value="Chromosome"/>
</dbReference>
<evidence type="ECO:0000259" key="2">
    <source>
        <dbReference type="Pfam" id="PF00975"/>
    </source>
</evidence>
<evidence type="ECO:0000313" key="3">
    <source>
        <dbReference type="EMBL" id="EHO42165.1"/>
    </source>
</evidence>
<dbReference type="InterPro" id="IPR012223">
    <property type="entry name" value="TEII"/>
</dbReference>
<dbReference type="InParanoid" id="H1XP50"/>
<dbReference type="PANTHER" id="PTHR11487:SF0">
    <property type="entry name" value="S-ACYL FATTY ACID SYNTHASE THIOESTERASE, MEDIUM CHAIN"/>
    <property type="match status" value="1"/>
</dbReference>
<dbReference type="eggNOG" id="COG3208">
    <property type="taxonomic scope" value="Bacteria"/>
</dbReference>
<evidence type="ECO:0000313" key="4">
    <source>
        <dbReference type="Proteomes" id="UP000004671"/>
    </source>
</evidence>
<dbReference type="PaxDb" id="880073-Calab_2555"/>
<name>H1XP50_CALAY</name>
<dbReference type="STRING" id="880073.Cabys_1383"/>
<dbReference type="EMBL" id="CM001402">
    <property type="protein sequence ID" value="EHO42165.1"/>
    <property type="molecule type" value="Genomic_DNA"/>
</dbReference>